<dbReference type="Pfam" id="PF00404">
    <property type="entry name" value="Dockerin_1"/>
    <property type="match status" value="1"/>
</dbReference>
<dbReference type="STRING" id="1798338.A3J56_01165"/>
<dbReference type="SUPFAM" id="SSF117074">
    <property type="entry name" value="Hypothetical protein PA1324"/>
    <property type="match status" value="1"/>
</dbReference>
<evidence type="ECO:0000313" key="5">
    <source>
        <dbReference type="EMBL" id="OGF74531.1"/>
    </source>
</evidence>
<dbReference type="InterPro" id="IPR002105">
    <property type="entry name" value="Dockerin_1_rpt"/>
</dbReference>
<feature type="domain" description="Fibronectin type-III" evidence="3">
    <location>
        <begin position="1201"/>
        <end position="1294"/>
    </location>
</feature>
<dbReference type="CDD" id="cd14256">
    <property type="entry name" value="Dockerin_I"/>
    <property type="match status" value="1"/>
</dbReference>
<dbReference type="Gene3D" id="1.10.1330.10">
    <property type="entry name" value="Dockerin domain"/>
    <property type="match status" value="1"/>
</dbReference>
<evidence type="ECO:0000259" key="3">
    <source>
        <dbReference type="PROSITE" id="PS50853"/>
    </source>
</evidence>
<dbReference type="SUPFAM" id="SSF63446">
    <property type="entry name" value="Type I dockerin domain"/>
    <property type="match status" value="1"/>
</dbReference>
<dbReference type="Gene3D" id="2.60.40.10">
    <property type="entry name" value="Immunoglobulins"/>
    <property type="match status" value="2"/>
</dbReference>
<dbReference type="SUPFAM" id="SSF49452">
    <property type="entry name" value="Starch-binding domain-like"/>
    <property type="match status" value="2"/>
</dbReference>
<dbReference type="Gene3D" id="2.60.40.1120">
    <property type="entry name" value="Carboxypeptidase-like, regulatory domain"/>
    <property type="match status" value="5"/>
</dbReference>
<dbReference type="InterPro" id="IPR003961">
    <property type="entry name" value="FN3_dom"/>
</dbReference>
<accession>A0A1F5WGY3</accession>
<dbReference type="CDD" id="cd00063">
    <property type="entry name" value="FN3"/>
    <property type="match status" value="1"/>
</dbReference>
<dbReference type="EMBL" id="MFHQ01000017">
    <property type="protein sequence ID" value="OGF74531.1"/>
    <property type="molecule type" value="Genomic_DNA"/>
</dbReference>
<dbReference type="InterPro" id="IPR013784">
    <property type="entry name" value="Carb-bd-like_fold"/>
</dbReference>
<feature type="compositionally biased region" description="Polar residues" evidence="1">
    <location>
        <begin position="85"/>
        <end position="94"/>
    </location>
</feature>
<evidence type="ECO:0000256" key="1">
    <source>
        <dbReference type="SAM" id="MobiDB-lite"/>
    </source>
</evidence>
<feature type="chain" id="PRO_5009522174" description="Fibronectin type-III domain-containing protein" evidence="2">
    <location>
        <begin position="31"/>
        <end position="1560"/>
    </location>
</feature>
<keyword evidence="2" id="KW-0732">Signal</keyword>
<sequence>MIKNNLLNNFLWIITFSVATFFLSVSYTHAAAIDATVKISVCGNNLAEGGEQCDGSALNGASCTSLGFTSGSLSCTPACEFDTSSCTSGSNPQCSDGIDNDGDGKTDYPGDPGCDSTGDNDEADYPPPTTDYYTQGIAPIIVFPRLALTGATTTYEAEFPANVSIPIGGKIVITYPSGFSFASSCATPVTAIENDDLNGFSPGIVTIASISCNGAARTVSVTTAGVATIAGDRIRFFIQGVANSVQARDYTTAGYVAAIETRNVSDAALESKSSQPFFLAQAGSQVISGTVFDDNGSGLFGFANDGIKNGSEPGASSIRVCLRGAIGVFCFLTDTNGVYSFSNLADGPYHIEIPPLVSGNFIGGPFFRDIALSGGQNETEVNFALRSANRSITVNIFGIPSNTNLDVFSFSPTNPEFGGYNIREAFWDGNSSRTVTIPAFDGLWEIGVGPWMPKDPAMGTNQMPPPVNFIIPQSQQVQVSGARTYSLNFALIAANNIIKGKVTDGSGNAIPNVFINATAPTDSNRGTASSQSLNDGVFELRVRSGIYKLNATMPGMPPSNEVEVTVNNDSGNAVTDGNSAADVYNSSTLITNDGDGGYDNLILKINKGSRSISGAVLDESNSTIPYAHVSAQKLDASNNPLGSWVGSPTDASGNFTLYVADGTWELRGFAPGYGELGALIVTVAGSDQTGKNLQVSAASFGTITGQVTKNGSAVVGAFVTAYGSSGGNMTVTNTNGDYSLKVKAGSGYTIEGFMPGSGPLSQITGVTVTAGATLSDKNLTLSTPGTIRVSISNVGDAFVNAVDFSGRGNGTAANPTTGVYEINVPSGTYTVTAQSPQYGPIGSQSGVAVTGGDTTNVAFSPPSAYTVSGSVQSASSICKNSASVFLSDATNGRKTITTTDSAGSYSLSVPNGNYRLSASKPGCIDNAAPSSLLVNSANVSAGTDRTLVVADAALSGSVTLSGSNISVTTRIIAKNSNGIYVFASVDTSASTGNNYTLNLNAGNWTVWARSDGYISTESTVSVSSGGSGILNIALSSLSGYAIGDSSSSLITPSQGGTIRNTTIGSNFQMQIPAGVFGNSSDSNSVSTRVTSAVVTETTTGKVVGGKGIEITPQNSSGQPITSLSSSSGNGVTVTVPYDESDVTTLGGDESKLILASWSEEKQEWEPLSTTVDTVNNTLTAIATHFSVFAPIVPTGGGAPSTPTGLSANAVSSSQINLSWAQSADATGYDIYRDTSSSGSFPRIGGEPTVSSGDTTAYANTGLSAGTTYYYKIAALNASGESAASNAVSAKTNDASGSSGSSGGGGGGGGGGWGGIGGIFSAPTGVNFSGRAYPKNTVTLLKDAQIAATVVAGTDANFRISVSDLSAGSYVFSIYSEDNKGARSSLLTFPTSVTSGATTYVSGIFIAPTIAVDKSEVKRGDNVAIFGQSVPNGEITVAISSDEEFFGKVTADQNGAYLYNFDTSQLAMGQHFTKSKAAKEGAFSSFGKAVSFIVGTKNIVAELHKTPDKGDMNGDGRVNLVDFSIAAYWHKRISPPASVDLNGDGKVDLIDFSIMAFSWTG</sequence>
<dbReference type="SUPFAM" id="SSF49464">
    <property type="entry name" value="Carboxypeptidase regulatory domain-like"/>
    <property type="match status" value="2"/>
</dbReference>
<feature type="domain" description="Dockerin" evidence="4">
    <location>
        <begin position="1504"/>
        <end position="1560"/>
    </location>
</feature>
<dbReference type="GO" id="GO:0030246">
    <property type="term" value="F:carbohydrate binding"/>
    <property type="evidence" value="ECO:0007669"/>
    <property type="project" value="InterPro"/>
</dbReference>
<dbReference type="InterPro" id="IPR016134">
    <property type="entry name" value="Dockerin_dom"/>
</dbReference>
<dbReference type="Pfam" id="PF13620">
    <property type="entry name" value="CarboxypepD_reg"/>
    <property type="match status" value="2"/>
</dbReference>
<dbReference type="InterPro" id="IPR018247">
    <property type="entry name" value="EF_Hand_1_Ca_BS"/>
</dbReference>
<dbReference type="InterPro" id="IPR008969">
    <property type="entry name" value="CarboxyPept-like_regulatory"/>
</dbReference>
<protein>
    <recommendedName>
        <fullName evidence="7">Fibronectin type-III domain-containing protein</fullName>
    </recommendedName>
</protein>
<comment type="caution">
    <text evidence="5">The sequence shown here is derived from an EMBL/GenBank/DDBJ whole genome shotgun (WGS) entry which is preliminary data.</text>
</comment>
<dbReference type="PROSITE" id="PS00018">
    <property type="entry name" value="EF_HAND_1"/>
    <property type="match status" value="2"/>
</dbReference>
<dbReference type="InterPro" id="IPR013783">
    <property type="entry name" value="Ig-like_fold"/>
</dbReference>
<dbReference type="GO" id="GO:0004553">
    <property type="term" value="F:hydrolase activity, hydrolyzing O-glycosyl compounds"/>
    <property type="evidence" value="ECO:0007669"/>
    <property type="project" value="InterPro"/>
</dbReference>
<gene>
    <name evidence="5" type="ORF">A3J56_01165</name>
</gene>
<evidence type="ECO:0000313" key="6">
    <source>
        <dbReference type="Proteomes" id="UP000178406"/>
    </source>
</evidence>
<evidence type="ECO:0008006" key="7">
    <source>
        <dbReference type="Google" id="ProtNLM"/>
    </source>
</evidence>
<dbReference type="InterPro" id="IPR036116">
    <property type="entry name" value="FN3_sf"/>
</dbReference>
<dbReference type="InterPro" id="IPR036439">
    <property type="entry name" value="Dockerin_dom_sf"/>
</dbReference>
<name>A0A1F5WGY3_9BACT</name>
<reference evidence="5 6" key="1">
    <citation type="journal article" date="2016" name="Nat. Commun.">
        <title>Thousands of microbial genomes shed light on interconnected biogeochemical processes in an aquifer system.</title>
        <authorList>
            <person name="Anantharaman K."/>
            <person name="Brown C.T."/>
            <person name="Hug L.A."/>
            <person name="Sharon I."/>
            <person name="Castelle C.J."/>
            <person name="Probst A.J."/>
            <person name="Thomas B.C."/>
            <person name="Singh A."/>
            <person name="Wilkins M.J."/>
            <person name="Karaoz U."/>
            <person name="Brodie E.L."/>
            <person name="Williams K.H."/>
            <person name="Hubbard S.S."/>
            <person name="Banfield J.F."/>
        </authorList>
    </citation>
    <scope>NUCLEOTIDE SEQUENCE [LARGE SCALE GENOMIC DNA]</scope>
</reference>
<dbReference type="GO" id="GO:0000272">
    <property type="term" value="P:polysaccharide catabolic process"/>
    <property type="evidence" value="ECO:0007669"/>
    <property type="project" value="InterPro"/>
</dbReference>
<organism evidence="5 6">
    <name type="scientific">Candidatus Giovannonibacteria bacterium RIFCSPHIGHO2_02_FULL_46_20</name>
    <dbReference type="NCBI Taxonomy" id="1798338"/>
    <lineage>
        <taxon>Bacteria</taxon>
        <taxon>Candidatus Giovannoniibacteriota</taxon>
    </lineage>
</organism>
<dbReference type="Pfam" id="PF00041">
    <property type="entry name" value="fn3"/>
    <property type="match status" value="1"/>
</dbReference>
<feature type="region of interest" description="Disordered" evidence="1">
    <location>
        <begin position="85"/>
        <end position="130"/>
    </location>
</feature>
<dbReference type="PROSITE" id="PS50853">
    <property type="entry name" value="FN3"/>
    <property type="match status" value="1"/>
</dbReference>
<evidence type="ECO:0000259" key="4">
    <source>
        <dbReference type="PROSITE" id="PS51766"/>
    </source>
</evidence>
<dbReference type="SUPFAM" id="SSF49265">
    <property type="entry name" value="Fibronectin type III"/>
    <property type="match status" value="1"/>
</dbReference>
<evidence type="ECO:0000256" key="2">
    <source>
        <dbReference type="SAM" id="SignalP"/>
    </source>
</evidence>
<proteinExistence type="predicted"/>
<dbReference type="Proteomes" id="UP000178406">
    <property type="component" value="Unassembled WGS sequence"/>
</dbReference>
<dbReference type="PROSITE" id="PS51766">
    <property type="entry name" value="DOCKERIN"/>
    <property type="match status" value="1"/>
</dbReference>
<feature type="signal peptide" evidence="2">
    <location>
        <begin position="1"/>
        <end position="30"/>
    </location>
</feature>
<dbReference type="SMART" id="SM00060">
    <property type="entry name" value="FN3"/>
    <property type="match status" value="1"/>
</dbReference>